<dbReference type="EMBL" id="BONP01000002">
    <property type="protein sequence ID" value="GIG38740.1"/>
    <property type="molecule type" value="Genomic_DNA"/>
</dbReference>
<evidence type="ECO:0000313" key="2">
    <source>
        <dbReference type="EMBL" id="GIG38740.1"/>
    </source>
</evidence>
<dbReference type="Proteomes" id="UP000614741">
    <property type="component" value="Unassembled WGS sequence"/>
</dbReference>
<sequence>MPVTVPVTVPVPGAELRTPVPAPAERRAPEPGVAARGVGAVDDEAVDAVGPPDHAAWCSAVDPSRSTPRSQVEEIVVDCGFLVVLGGGLGPARGPGGALRATADSSQGAGRAQRCGGGGLRRRRAPDVRRRPR</sequence>
<evidence type="ECO:0000313" key="3">
    <source>
        <dbReference type="Proteomes" id="UP000614741"/>
    </source>
</evidence>
<keyword evidence="3" id="KW-1185">Reference proteome</keyword>
<comment type="caution">
    <text evidence="2">The sequence shown here is derived from an EMBL/GenBank/DDBJ whole genome shotgun (WGS) entry which is preliminary data.</text>
</comment>
<feature type="region of interest" description="Disordered" evidence="1">
    <location>
        <begin position="1"/>
        <end position="36"/>
    </location>
</feature>
<accession>A0ABQ4DHD6</accession>
<name>A0ABQ4DHD6_9CELL</name>
<feature type="compositionally biased region" description="Low complexity" evidence="1">
    <location>
        <begin position="1"/>
        <end position="12"/>
    </location>
</feature>
<proteinExistence type="predicted"/>
<organism evidence="2 3">
    <name type="scientific">Cellulomonas phragmiteti</name>
    <dbReference type="NCBI Taxonomy" id="478780"/>
    <lineage>
        <taxon>Bacteria</taxon>
        <taxon>Bacillati</taxon>
        <taxon>Actinomycetota</taxon>
        <taxon>Actinomycetes</taxon>
        <taxon>Micrococcales</taxon>
        <taxon>Cellulomonadaceae</taxon>
        <taxon>Cellulomonas</taxon>
    </lineage>
</organism>
<feature type="region of interest" description="Disordered" evidence="1">
    <location>
        <begin position="92"/>
        <end position="133"/>
    </location>
</feature>
<protein>
    <submittedName>
        <fullName evidence="2">Uncharacterized protein</fullName>
    </submittedName>
</protein>
<gene>
    <name evidence="2" type="ORF">Cph01nite_05020</name>
</gene>
<reference evidence="2 3" key="1">
    <citation type="submission" date="2021-01" db="EMBL/GenBank/DDBJ databases">
        <title>Whole genome shotgun sequence of Cellulomonas phragmiteti NBRC 110785.</title>
        <authorList>
            <person name="Komaki H."/>
            <person name="Tamura T."/>
        </authorList>
    </citation>
    <scope>NUCLEOTIDE SEQUENCE [LARGE SCALE GENOMIC DNA]</scope>
    <source>
        <strain evidence="2 3">NBRC 110785</strain>
    </source>
</reference>
<evidence type="ECO:0000256" key="1">
    <source>
        <dbReference type="SAM" id="MobiDB-lite"/>
    </source>
</evidence>